<dbReference type="PANTHER" id="PTHR31640:SF1">
    <property type="entry name" value="BRIDGE-LIKE LIPID TRANSFER PROTEIN FAMILY MEMBER 1"/>
    <property type="match status" value="1"/>
</dbReference>
<dbReference type="GO" id="GO:0098793">
    <property type="term" value="C:presynapse"/>
    <property type="evidence" value="ECO:0007669"/>
    <property type="project" value="GOC"/>
</dbReference>
<gene>
    <name evidence="3" type="ORF">LSAA_6329</name>
</gene>
<evidence type="ECO:0000259" key="2">
    <source>
        <dbReference type="SMART" id="SM01220"/>
    </source>
</evidence>
<dbReference type="Pfam" id="PF25040">
    <property type="entry name" value="BLTP1_C"/>
    <property type="match status" value="3"/>
</dbReference>
<evidence type="ECO:0000313" key="4">
    <source>
        <dbReference type="Proteomes" id="UP000675881"/>
    </source>
</evidence>
<dbReference type="EMBL" id="HG994581">
    <property type="protein sequence ID" value="CAF2869868.1"/>
    <property type="molecule type" value="Genomic_DNA"/>
</dbReference>
<protein>
    <submittedName>
        <fullName evidence="3">(salmon louse) hypothetical protein</fullName>
    </submittedName>
</protein>
<accession>A0A7R8CN85</accession>
<dbReference type="SMART" id="SM01220">
    <property type="entry name" value="FSA_C"/>
    <property type="match status" value="1"/>
</dbReference>
<evidence type="ECO:0000256" key="1">
    <source>
        <dbReference type="SAM" id="MobiDB-lite"/>
    </source>
</evidence>
<sequence length="533" mass="59947">MSTHSWETLVVFAINFKELKVHMNMGNVMGNVDWLSKNFRSEGRLSIGSSGHKNMHISLGLNGSRLDAKGGIVGGSIDIGRVDTYCRLKEDSGIEPFHEMGVSSDVIEVKFDYMGTSVLMGRVSHLSVLGHDDWHVTDHVKDMPTMKPAQIFVKGDLSWDQFQLLLSKSTTADLIKIYNKLEEFFSQQFKSINLEQNENKVSHHRHWQNGLSKISGLKISTLPFKLPDIGSVLGGVLELHGKHISLACFHGINFKSKSWALFSMKDPSISFVSDAQEVIEEEDAGEEGADKKSYKLINIIQAFSLSLGETDQPARTQHAYMATSSDLDEVERFPTLSPSSDRERDKKGTQKIEEIFALPCLRMDLKTKHVQGKKMNPLKKKKTKPVVDCTFVTDFDNHIFVTTDAEAFFFLHDLITSYVKEKERVLQHQAAASDKFSTTPFSANSSSDGPGAGSSKVLSNSSIDPLQNDWREFECNAWHLEPTVRLISWAGSQIEPYGIDYVFAETRVFTCKNYYNPNGSNEDVWILLTRCFH</sequence>
<feature type="region of interest" description="Disordered" evidence="1">
    <location>
        <begin position="437"/>
        <end position="459"/>
    </location>
</feature>
<dbReference type="InterPro" id="IPR033616">
    <property type="entry name" value="BLTP1"/>
</dbReference>
<feature type="domain" description="Bridge-like lipid transfer protein family member 1 C-terminal" evidence="2">
    <location>
        <begin position="2"/>
        <end position="510"/>
    </location>
</feature>
<keyword evidence="4" id="KW-1185">Reference proteome</keyword>
<proteinExistence type="predicted"/>
<feature type="compositionally biased region" description="Polar residues" evidence="1">
    <location>
        <begin position="437"/>
        <end position="448"/>
    </location>
</feature>
<dbReference type="OrthoDB" id="10051416at2759"/>
<evidence type="ECO:0000313" key="3">
    <source>
        <dbReference type="EMBL" id="CAF2869868.1"/>
    </source>
</evidence>
<dbReference type="InterPro" id="IPR056742">
    <property type="entry name" value="BLTP1_C"/>
</dbReference>
<dbReference type="PANTHER" id="PTHR31640">
    <property type="entry name" value="TRANSMEMBRANE PROTEIN KIAA1109"/>
    <property type="match status" value="1"/>
</dbReference>
<name>A0A7R8CN85_LEPSM</name>
<dbReference type="Proteomes" id="UP000675881">
    <property type="component" value="Chromosome 2"/>
</dbReference>
<dbReference type="AlphaFoldDB" id="A0A7R8CN85"/>
<organism evidence="3 4">
    <name type="scientific">Lepeophtheirus salmonis</name>
    <name type="common">Salmon louse</name>
    <name type="synonym">Caligus salmonis</name>
    <dbReference type="NCBI Taxonomy" id="72036"/>
    <lineage>
        <taxon>Eukaryota</taxon>
        <taxon>Metazoa</taxon>
        <taxon>Ecdysozoa</taxon>
        <taxon>Arthropoda</taxon>
        <taxon>Crustacea</taxon>
        <taxon>Multicrustacea</taxon>
        <taxon>Hexanauplia</taxon>
        <taxon>Copepoda</taxon>
        <taxon>Siphonostomatoida</taxon>
        <taxon>Caligidae</taxon>
        <taxon>Lepeophtheirus</taxon>
    </lineage>
</organism>
<reference evidence="3" key="1">
    <citation type="submission" date="2021-02" db="EMBL/GenBank/DDBJ databases">
        <authorList>
            <person name="Bekaert M."/>
        </authorList>
    </citation>
    <scope>NUCLEOTIDE SEQUENCE</scope>
    <source>
        <strain evidence="3">IoA-00</strain>
    </source>
</reference>
<dbReference type="GO" id="GO:0048488">
    <property type="term" value="P:synaptic vesicle endocytosis"/>
    <property type="evidence" value="ECO:0007669"/>
    <property type="project" value="TreeGrafter"/>
</dbReference>